<dbReference type="Proteomes" id="UP001055439">
    <property type="component" value="Chromosome 9"/>
</dbReference>
<accession>A0A9E7L584</accession>
<evidence type="ECO:0000313" key="2">
    <source>
        <dbReference type="EMBL" id="URE44707.1"/>
    </source>
</evidence>
<evidence type="ECO:0000313" key="3">
    <source>
        <dbReference type="Proteomes" id="UP001055439"/>
    </source>
</evidence>
<feature type="region of interest" description="Disordered" evidence="1">
    <location>
        <begin position="1"/>
        <end position="69"/>
    </location>
</feature>
<keyword evidence="3" id="KW-1185">Reference proteome</keyword>
<proteinExistence type="predicted"/>
<organism evidence="2 3">
    <name type="scientific">Musa troglodytarum</name>
    <name type="common">fe'i banana</name>
    <dbReference type="NCBI Taxonomy" id="320322"/>
    <lineage>
        <taxon>Eukaryota</taxon>
        <taxon>Viridiplantae</taxon>
        <taxon>Streptophyta</taxon>
        <taxon>Embryophyta</taxon>
        <taxon>Tracheophyta</taxon>
        <taxon>Spermatophyta</taxon>
        <taxon>Magnoliopsida</taxon>
        <taxon>Liliopsida</taxon>
        <taxon>Zingiberales</taxon>
        <taxon>Musaceae</taxon>
        <taxon>Musa</taxon>
    </lineage>
</organism>
<dbReference type="AlphaFoldDB" id="A0A9E7L584"/>
<protein>
    <submittedName>
        <fullName evidence="2">Uncharacterized protein</fullName>
    </submittedName>
</protein>
<sequence>MDGAAPAGLAAGGEGERGVRRSLTARGPDTPAGSGGAEGLKQAAAVGPLSDSGSPLVRRRRRFSVVGLN</sequence>
<gene>
    <name evidence="2" type="ORF">MUK42_31465</name>
</gene>
<evidence type="ECO:0000256" key="1">
    <source>
        <dbReference type="SAM" id="MobiDB-lite"/>
    </source>
</evidence>
<reference evidence="2" key="1">
    <citation type="submission" date="2022-05" db="EMBL/GenBank/DDBJ databases">
        <title>The Musa troglodytarum L. genome provides insights into the mechanism of non-climacteric behaviour and enrichment of carotenoids.</title>
        <authorList>
            <person name="Wang J."/>
        </authorList>
    </citation>
    <scope>NUCLEOTIDE SEQUENCE</scope>
    <source>
        <tissue evidence="2">Leaf</tissue>
    </source>
</reference>
<dbReference type="EMBL" id="CP097511">
    <property type="protein sequence ID" value="URE44707.1"/>
    <property type="molecule type" value="Genomic_DNA"/>
</dbReference>
<name>A0A9E7L584_9LILI</name>